<sequence length="131" mass="14767">STVKLSEYFAKLLTCKADGMNWIFFRDHFLFAVDAAGLSNHFKDVMTVTELTAPAVVDPKNPTADETKAMNESANRCQIWKSEQAIIKQGIASVILDSLFLKVKGEMTVKTMWEKVKLEYEKKSKMVMVGL</sequence>
<feature type="non-terminal residue" evidence="1">
    <location>
        <position position="1"/>
    </location>
</feature>
<comment type="caution">
    <text evidence="1">The sequence shown here is derived from an EMBL/GenBank/DDBJ whole genome shotgun (WGS) entry which is preliminary data.</text>
</comment>
<name>A0AA39J955_ARMTA</name>
<dbReference type="Proteomes" id="UP001175211">
    <property type="component" value="Unassembled WGS sequence"/>
</dbReference>
<evidence type="ECO:0000313" key="2">
    <source>
        <dbReference type="Proteomes" id="UP001175211"/>
    </source>
</evidence>
<accession>A0AA39J955</accession>
<dbReference type="EMBL" id="JAUEPS010000117">
    <property type="protein sequence ID" value="KAK0437094.1"/>
    <property type="molecule type" value="Genomic_DNA"/>
</dbReference>
<keyword evidence="2" id="KW-1185">Reference proteome</keyword>
<dbReference type="GeneID" id="85350300"/>
<organism evidence="1 2">
    <name type="scientific">Armillaria tabescens</name>
    <name type="common">Ringless honey mushroom</name>
    <name type="synonym">Agaricus tabescens</name>
    <dbReference type="NCBI Taxonomy" id="1929756"/>
    <lineage>
        <taxon>Eukaryota</taxon>
        <taxon>Fungi</taxon>
        <taxon>Dikarya</taxon>
        <taxon>Basidiomycota</taxon>
        <taxon>Agaricomycotina</taxon>
        <taxon>Agaricomycetes</taxon>
        <taxon>Agaricomycetidae</taxon>
        <taxon>Agaricales</taxon>
        <taxon>Marasmiineae</taxon>
        <taxon>Physalacriaceae</taxon>
        <taxon>Desarmillaria</taxon>
    </lineage>
</organism>
<dbReference type="RefSeq" id="XP_060322460.1">
    <property type="nucleotide sequence ID" value="XM_060466752.1"/>
</dbReference>
<dbReference type="AlphaFoldDB" id="A0AA39J955"/>
<protein>
    <submittedName>
        <fullName evidence="1">Uncharacterized protein</fullName>
    </submittedName>
</protein>
<reference evidence="1" key="1">
    <citation type="submission" date="2023-06" db="EMBL/GenBank/DDBJ databases">
        <authorList>
            <consortium name="Lawrence Berkeley National Laboratory"/>
            <person name="Ahrendt S."/>
            <person name="Sahu N."/>
            <person name="Indic B."/>
            <person name="Wong-Bajracharya J."/>
            <person name="Merenyi Z."/>
            <person name="Ke H.-M."/>
            <person name="Monk M."/>
            <person name="Kocsube S."/>
            <person name="Drula E."/>
            <person name="Lipzen A."/>
            <person name="Balint B."/>
            <person name="Henrissat B."/>
            <person name="Andreopoulos B."/>
            <person name="Martin F.M."/>
            <person name="Harder C.B."/>
            <person name="Rigling D."/>
            <person name="Ford K.L."/>
            <person name="Foster G.D."/>
            <person name="Pangilinan J."/>
            <person name="Papanicolaou A."/>
            <person name="Barry K."/>
            <person name="LaButti K."/>
            <person name="Viragh M."/>
            <person name="Koriabine M."/>
            <person name="Yan M."/>
            <person name="Riley R."/>
            <person name="Champramary S."/>
            <person name="Plett K.L."/>
            <person name="Tsai I.J."/>
            <person name="Slot J."/>
            <person name="Sipos G."/>
            <person name="Plett J."/>
            <person name="Nagy L.G."/>
            <person name="Grigoriev I.V."/>
        </authorList>
    </citation>
    <scope>NUCLEOTIDE SEQUENCE</scope>
    <source>
        <strain evidence="1">CCBAS 213</strain>
    </source>
</reference>
<gene>
    <name evidence="1" type="ORF">EV420DRAFT_1253343</name>
</gene>
<evidence type="ECO:0000313" key="1">
    <source>
        <dbReference type="EMBL" id="KAK0437094.1"/>
    </source>
</evidence>
<feature type="non-terminal residue" evidence="1">
    <location>
        <position position="131"/>
    </location>
</feature>
<proteinExistence type="predicted"/>